<gene>
    <name evidence="7" type="ORF">ISQ19_01270</name>
</gene>
<keyword evidence="4" id="KW-0520">NAD</keyword>
<sequence length="186" mass="20462">MLPIVVDVSELTIAVIGAGPQACRRLQMLDAAGARYVRVYAETASSDMRALAGDRLIEAWPTQDELAACHIIYVANVDAELEERFTAAARAVKTLVNVEDVKPLCDFHVPAIVRRGDMLLTASTGGKSPGLALRLKRKLEEQYPESWAARLDELSALRDGWRAEGADFKTLIERSNQVIDEKGWLA</sequence>
<dbReference type="Gene3D" id="3.40.50.720">
    <property type="entry name" value="NAD(P)-binding Rossmann-like Domain"/>
    <property type="match status" value="1"/>
</dbReference>
<evidence type="ECO:0000256" key="5">
    <source>
        <dbReference type="ARBA" id="ARBA00023244"/>
    </source>
</evidence>
<dbReference type="GO" id="GO:0019354">
    <property type="term" value="P:siroheme biosynthetic process"/>
    <property type="evidence" value="ECO:0007669"/>
    <property type="project" value="InterPro"/>
</dbReference>
<evidence type="ECO:0000256" key="4">
    <source>
        <dbReference type="ARBA" id="ARBA00023027"/>
    </source>
</evidence>
<evidence type="ECO:0000313" key="8">
    <source>
        <dbReference type="Proteomes" id="UP000785783"/>
    </source>
</evidence>
<keyword evidence="3" id="KW-0560">Oxidoreductase</keyword>
<accession>A0A937L394</accession>
<dbReference type="Proteomes" id="UP000785783">
    <property type="component" value="Unassembled WGS sequence"/>
</dbReference>
<dbReference type="NCBIfam" id="TIGR01470">
    <property type="entry name" value="cysG_Nterm"/>
    <property type="match status" value="1"/>
</dbReference>
<evidence type="ECO:0000256" key="3">
    <source>
        <dbReference type="ARBA" id="ARBA00023002"/>
    </source>
</evidence>
<dbReference type="Gene3D" id="1.10.8.610">
    <property type="entry name" value="SirC, precorrin-2 dehydrogenase, C-terminal helical domain-like"/>
    <property type="match status" value="1"/>
</dbReference>
<comment type="caution">
    <text evidence="7">The sequence shown here is derived from an EMBL/GenBank/DDBJ whole genome shotgun (WGS) entry which is preliminary data.</text>
</comment>
<protein>
    <recommendedName>
        <fullName evidence="2">precorrin-2 dehydrogenase</fullName>
        <ecNumber evidence="2">1.3.1.76</ecNumber>
    </recommendedName>
</protein>
<evidence type="ECO:0000313" key="7">
    <source>
        <dbReference type="EMBL" id="MBL6761309.1"/>
    </source>
</evidence>
<dbReference type="Pfam" id="PF13241">
    <property type="entry name" value="NAD_binding_7"/>
    <property type="match status" value="1"/>
</dbReference>
<evidence type="ECO:0000256" key="1">
    <source>
        <dbReference type="ARBA" id="ARBA00005010"/>
    </source>
</evidence>
<keyword evidence="5" id="KW-0627">Porphyrin biosynthesis</keyword>
<dbReference type="PANTHER" id="PTHR35330:SF1">
    <property type="entry name" value="SIROHEME BIOSYNTHESIS PROTEIN MET8"/>
    <property type="match status" value="1"/>
</dbReference>
<reference evidence="7" key="1">
    <citation type="submission" date="2020-10" db="EMBL/GenBank/DDBJ databases">
        <title>Microbiome of the Black Sea water column analyzed by genome centric metagenomics.</title>
        <authorList>
            <person name="Cabello-Yeves P.J."/>
            <person name="Callieri C."/>
            <person name="Picazo A."/>
            <person name="Mehrshad M."/>
            <person name="Haro-Moreno J.M."/>
            <person name="Roda-Garcia J."/>
            <person name="Dzembekova N."/>
            <person name="Slabakova V."/>
            <person name="Slabakova N."/>
            <person name="Moncheva S."/>
            <person name="Rodriguez-Valera F."/>
        </authorList>
    </citation>
    <scope>NUCLEOTIDE SEQUENCE</scope>
    <source>
        <strain evidence="7">BS307-5m-G5</strain>
    </source>
</reference>
<evidence type="ECO:0000256" key="2">
    <source>
        <dbReference type="ARBA" id="ARBA00012400"/>
    </source>
</evidence>
<name>A0A937L394_9PROT</name>
<dbReference type="PANTHER" id="PTHR35330">
    <property type="entry name" value="SIROHEME BIOSYNTHESIS PROTEIN MET8"/>
    <property type="match status" value="1"/>
</dbReference>
<evidence type="ECO:0000256" key="6">
    <source>
        <dbReference type="ARBA" id="ARBA00047561"/>
    </source>
</evidence>
<dbReference type="InterPro" id="IPR028161">
    <property type="entry name" value="Met8-like"/>
</dbReference>
<dbReference type="EC" id="1.3.1.76" evidence="2"/>
<proteinExistence type="predicted"/>
<dbReference type="SUPFAM" id="SSF75615">
    <property type="entry name" value="Siroheme synthase middle domains-like"/>
    <property type="match status" value="1"/>
</dbReference>
<dbReference type="InterPro" id="IPR042518">
    <property type="entry name" value="SirC_C"/>
</dbReference>
<dbReference type="EMBL" id="JADHOK010000008">
    <property type="protein sequence ID" value="MBL6761309.1"/>
    <property type="molecule type" value="Genomic_DNA"/>
</dbReference>
<comment type="catalytic activity">
    <reaction evidence="6">
        <text>precorrin-2 + NAD(+) = sirohydrochlorin + NADH + 2 H(+)</text>
        <dbReference type="Rhea" id="RHEA:15613"/>
        <dbReference type="ChEBI" id="CHEBI:15378"/>
        <dbReference type="ChEBI" id="CHEBI:57540"/>
        <dbReference type="ChEBI" id="CHEBI:57945"/>
        <dbReference type="ChEBI" id="CHEBI:58351"/>
        <dbReference type="ChEBI" id="CHEBI:58827"/>
        <dbReference type="EC" id="1.3.1.76"/>
    </reaction>
</comment>
<dbReference type="InterPro" id="IPR036291">
    <property type="entry name" value="NAD(P)-bd_dom_sf"/>
</dbReference>
<dbReference type="GO" id="GO:0004325">
    <property type="term" value="F:ferrochelatase activity"/>
    <property type="evidence" value="ECO:0007669"/>
    <property type="project" value="InterPro"/>
</dbReference>
<dbReference type="AlphaFoldDB" id="A0A937L394"/>
<dbReference type="InterPro" id="IPR006367">
    <property type="entry name" value="Sirohaem_synthase_N"/>
</dbReference>
<dbReference type="GO" id="GO:0043115">
    <property type="term" value="F:precorrin-2 dehydrogenase activity"/>
    <property type="evidence" value="ECO:0007669"/>
    <property type="project" value="UniProtKB-EC"/>
</dbReference>
<comment type="pathway">
    <text evidence="1">Porphyrin-containing compound metabolism; siroheme biosynthesis; sirohydrochlorin from precorrin-2: step 1/1.</text>
</comment>
<organism evidence="7 8">
    <name type="scientific">PS1 clade bacterium</name>
    <dbReference type="NCBI Taxonomy" id="2175152"/>
    <lineage>
        <taxon>Bacteria</taxon>
        <taxon>Pseudomonadati</taxon>
        <taxon>Pseudomonadota</taxon>
        <taxon>Alphaproteobacteria</taxon>
        <taxon>PS1 clade</taxon>
    </lineage>
</organism>
<dbReference type="SUPFAM" id="SSF51735">
    <property type="entry name" value="NAD(P)-binding Rossmann-fold domains"/>
    <property type="match status" value="1"/>
</dbReference>